<dbReference type="InterPro" id="IPR013783">
    <property type="entry name" value="Ig-like_fold"/>
</dbReference>
<proteinExistence type="predicted"/>
<dbReference type="SMART" id="SM00060">
    <property type="entry name" value="FN3"/>
    <property type="match status" value="1"/>
</dbReference>
<dbReference type="PANTHER" id="PTHR35253">
    <property type="entry name" value="COILED-COIL DOMAIN-CONTAINING PROTEIN 152"/>
    <property type="match status" value="1"/>
</dbReference>
<reference evidence="8" key="1">
    <citation type="submission" date="2023-03" db="EMBL/GenBank/DDBJ databases">
        <title>Electrophorus voltai genome.</title>
        <authorList>
            <person name="Bian C."/>
        </authorList>
    </citation>
    <scope>NUCLEOTIDE SEQUENCE</scope>
    <source>
        <strain evidence="8">CB-2022</strain>
        <tissue evidence="8">Muscle</tissue>
    </source>
</reference>
<evidence type="ECO:0000313" key="8">
    <source>
        <dbReference type="EMBL" id="KAK1788335.1"/>
    </source>
</evidence>
<dbReference type="CDD" id="cd00063">
    <property type="entry name" value="FN3"/>
    <property type="match status" value="1"/>
</dbReference>
<feature type="compositionally biased region" description="Polar residues" evidence="5">
    <location>
        <begin position="451"/>
        <end position="461"/>
    </location>
</feature>
<gene>
    <name evidence="8" type="ORF">P4O66_016782</name>
</gene>
<feature type="compositionally biased region" description="Polar residues" evidence="5">
    <location>
        <begin position="415"/>
        <end position="427"/>
    </location>
</feature>
<dbReference type="EMBL" id="JAROKS010000023">
    <property type="protein sequence ID" value="KAK1788335.1"/>
    <property type="molecule type" value="Genomic_DNA"/>
</dbReference>
<dbReference type="PROSITE" id="PS50853">
    <property type="entry name" value="FN3"/>
    <property type="match status" value="1"/>
</dbReference>
<keyword evidence="2" id="KW-0675">Receptor</keyword>
<keyword evidence="6" id="KW-1133">Transmembrane helix</keyword>
<comment type="caution">
    <text evidence="8">The sequence shown here is derived from an EMBL/GenBank/DDBJ whole genome shotgun (WGS) entry which is preliminary data.</text>
</comment>
<dbReference type="InterPro" id="IPR025871">
    <property type="entry name" value="GHBP"/>
</dbReference>
<feature type="coiled-coil region" evidence="4">
    <location>
        <begin position="727"/>
        <end position="754"/>
    </location>
</feature>
<dbReference type="Pfam" id="PF12772">
    <property type="entry name" value="GHBP"/>
    <property type="match status" value="2"/>
</dbReference>
<evidence type="ECO:0000256" key="6">
    <source>
        <dbReference type="SAM" id="Phobius"/>
    </source>
</evidence>
<dbReference type="PANTHER" id="PTHR35253:SF1">
    <property type="entry name" value="COILED-COIL DOMAIN-CONTAINING PROTEIN 152"/>
    <property type="match status" value="1"/>
</dbReference>
<accession>A0AAD8YWF0</accession>
<evidence type="ECO:0000256" key="5">
    <source>
        <dbReference type="SAM" id="MobiDB-lite"/>
    </source>
</evidence>
<feature type="compositionally biased region" description="Low complexity" evidence="5">
    <location>
        <begin position="473"/>
        <end position="483"/>
    </location>
</feature>
<dbReference type="Pfam" id="PF09067">
    <property type="entry name" value="EpoR_lig-bind"/>
    <property type="match status" value="1"/>
</dbReference>
<evidence type="ECO:0000256" key="4">
    <source>
        <dbReference type="SAM" id="Coils"/>
    </source>
</evidence>
<dbReference type="InterPro" id="IPR038827">
    <property type="entry name" value="CCDC152"/>
</dbReference>
<dbReference type="InterPro" id="IPR015152">
    <property type="entry name" value="Growth/epo_recpt_lig-bind"/>
</dbReference>
<feature type="region of interest" description="Disordered" evidence="5">
    <location>
        <begin position="413"/>
        <end position="490"/>
    </location>
</feature>
<evidence type="ECO:0000313" key="9">
    <source>
        <dbReference type="Proteomes" id="UP001239994"/>
    </source>
</evidence>
<feature type="domain" description="Fibronectin type-III" evidence="7">
    <location>
        <begin position="109"/>
        <end position="213"/>
    </location>
</feature>
<dbReference type="AlphaFoldDB" id="A0AAD8YWF0"/>
<organism evidence="8 9">
    <name type="scientific">Electrophorus voltai</name>
    <dbReference type="NCBI Taxonomy" id="2609070"/>
    <lineage>
        <taxon>Eukaryota</taxon>
        <taxon>Metazoa</taxon>
        <taxon>Chordata</taxon>
        <taxon>Craniata</taxon>
        <taxon>Vertebrata</taxon>
        <taxon>Euteleostomi</taxon>
        <taxon>Actinopterygii</taxon>
        <taxon>Neopterygii</taxon>
        <taxon>Teleostei</taxon>
        <taxon>Ostariophysi</taxon>
        <taxon>Gymnotiformes</taxon>
        <taxon>Gymnotoidei</taxon>
        <taxon>Gymnotidae</taxon>
        <taxon>Electrophorus</taxon>
    </lineage>
</organism>
<name>A0AAD8YWF0_9TELE</name>
<keyword evidence="9" id="KW-1185">Reference proteome</keyword>
<dbReference type="Proteomes" id="UP001239994">
    <property type="component" value="Unassembled WGS sequence"/>
</dbReference>
<feature type="transmembrane region" description="Helical" evidence="6">
    <location>
        <begin position="219"/>
        <end position="239"/>
    </location>
</feature>
<keyword evidence="6" id="KW-0472">Membrane</keyword>
<evidence type="ECO:0000256" key="2">
    <source>
        <dbReference type="ARBA" id="ARBA00023170"/>
    </source>
</evidence>
<sequence>NSTTWPHLTGCVSRELTTFRCYWDAGSFHNLTEPEDLRLFYLLKIDSKKGEREWKECPSYSITRQNECFFNASHTFIWSYYTIQLRSRTQDFVYDEMFFIVEEIVFPDPPEGLNWSLLSMSSTGIICDVVVRWEPPPSAAENVKLGWMLLLYETQYRENGSEQWKSLDNGKNTQAYIYGLNSNTYYEVRVRCKMRGYNFGEFSDSIFILVPGKESRMPLTALFIFGAVSIGFILIMIVVSHQKKLMVIFLPPVPGPKMKGIDPVLLQKSFLFQNKGHLTEITSILGTHPGLRPELYSNDPWVEFIEVDIEEPTETMEGYDTSLHIGNSPPVSGGFRDDDSGRASCCDPDLSDHDHTNIHHSSTSGHEGFQTLSPAQPGTLRPVIIHAAGRPAWPSSLYSQVTEVTPHGVVILSPEKQNMTDDCSNQYEAPKNEKTEEERKPRLMAAPNERGYTSQLDTSKINVPHTEGEHGEPSLPSTESSSSAEQRHGALQEHLSLTVEPFAFPILAMPNPPEYTMVDGVDWKNSIFLKPNKPAAPPLAVVKDPEGYLTPDLLHRITPHFAKKTATPRDLDMVWHSSCFLHLVENEKLKNIILDLKKQNEAQVKESCTCIQRLEAEMKALQEQHQRELDGFTKETHRKFKDECYKECYFCLKVESKAVEMKEALERKESTLEEIRRKIKDQEKEKQSEIIKLQMEFSARLARAQSMSVKTQQQPQGSGLLAQNIFKRKLQALQEEKNREIEALRQRVKAMEQQSLLGFSESCLKKKRI</sequence>
<dbReference type="InterPro" id="IPR036116">
    <property type="entry name" value="FN3_sf"/>
</dbReference>
<dbReference type="InterPro" id="IPR003961">
    <property type="entry name" value="FN3_dom"/>
</dbReference>
<keyword evidence="3" id="KW-0325">Glycoprotein</keyword>
<evidence type="ECO:0000256" key="1">
    <source>
        <dbReference type="ARBA" id="ARBA00022729"/>
    </source>
</evidence>
<dbReference type="SUPFAM" id="SSF49265">
    <property type="entry name" value="Fibronectin type III"/>
    <property type="match status" value="2"/>
</dbReference>
<keyword evidence="6" id="KW-0812">Transmembrane</keyword>
<feature type="coiled-coil region" evidence="4">
    <location>
        <begin position="586"/>
        <end position="631"/>
    </location>
</feature>
<feature type="compositionally biased region" description="Basic and acidic residues" evidence="5">
    <location>
        <begin position="430"/>
        <end position="441"/>
    </location>
</feature>
<keyword evidence="1" id="KW-0732">Signal</keyword>
<dbReference type="Gene3D" id="2.60.40.10">
    <property type="entry name" value="Immunoglobulins"/>
    <property type="match status" value="2"/>
</dbReference>
<evidence type="ECO:0000259" key="7">
    <source>
        <dbReference type="PROSITE" id="PS50853"/>
    </source>
</evidence>
<keyword evidence="4" id="KW-0175">Coiled coil</keyword>
<feature type="coiled-coil region" evidence="4">
    <location>
        <begin position="658"/>
        <end position="696"/>
    </location>
</feature>
<feature type="non-terminal residue" evidence="8">
    <location>
        <position position="1"/>
    </location>
</feature>
<protein>
    <recommendedName>
        <fullName evidence="7">Fibronectin type-III domain-containing protein</fullName>
    </recommendedName>
</protein>
<evidence type="ECO:0000256" key="3">
    <source>
        <dbReference type="ARBA" id="ARBA00023180"/>
    </source>
</evidence>